<dbReference type="SUPFAM" id="SSF56219">
    <property type="entry name" value="DNase I-like"/>
    <property type="match status" value="1"/>
</dbReference>
<proteinExistence type="inferred from homology"/>
<evidence type="ECO:0000256" key="19">
    <source>
        <dbReference type="ARBA" id="ARBA00023475"/>
    </source>
</evidence>
<evidence type="ECO:0000256" key="4">
    <source>
        <dbReference type="ARBA" id="ARBA00004496"/>
    </source>
</evidence>
<dbReference type="GO" id="GO:0046872">
    <property type="term" value="F:metal ion binding"/>
    <property type="evidence" value="ECO:0007669"/>
    <property type="project" value="UniProtKB-KW"/>
</dbReference>
<dbReference type="InterPro" id="IPR001611">
    <property type="entry name" value="Leu-rich_rpt"/>
</dbReference>
<keyword evidence="8" id="KW-0433">Leucine-rich repeat</keyword>
<comment type="catalytic activity">
    <reaction evidence="1">
        <text>Exonucleolytic cleavage of poly(A) to 5'-AMP.</text>
        <dbReference type="EC" id="3.1.13.4"/>
    </reaction>
</comment>
<evidence type="ECO:0000256" key="13">
    <source>
        <dbReference type="ARBA" id="ARBA00022839"/>
    </source>
</evidence>
<dbReference type="Proteomes" id="UP001201980">
    <property type="component" value="Unassembled WGS sequence"/>
</dbReference>
<dbReference type="EMBL" id="JAKWBI020000054">
    <property type="protein sequence ID" value="KAJ2904435.1"/>
    <property type="molecule type" value="Genomic_DNA"/>
</dbReference>
<dbReference type="PANTHER" id="PTHR12121">
    <property type="entry name" value="CARBON CATABOLITE REPRESSOR PROTEIN 4"/>
    <property type="match status" value="1"/>
</dbReference>
<evidence type="ECO:0000256" key="24">
    <source>
        <dbReference type="SAM" id="MobiDB-lite"/>
    </source>
</evidence>
<dbReference type="InterPro" id="IPR036691">
    <property type="entry name" value="Endo/exonu/phosph_ase_sf"/>
</dbReference>
<keyword evidence="13" id="KW-0269">Exonuclease</keyword>
<comment type="similarity">
    <text evidence="5">Belongs to the CCR4/nocturin family.</text>
</comment>
<dbReference type="GO" id="GO:0003723">
    <property type="term" value="F:RNA binding"/>
    <property type="evidence" value="ECO:0007669"/>
    <property type="project" value="UniProtKB-KW"/>
</dbReference>
<dbReference type="Gene3D" id="3.80.10.10">
    <property type="entry name" value="Ribonuclease Inhibitor"/>
    <property type="match status" value="1"/>
</dbReference>
<evidence type="ECO:0000313" key="27">
    <source>
        <dbReference type="Proteomes" id="UP001201980"/>
    </source>
</evidence>
<keyword evidence="9" id="KW-0540">Nuclease</keyword>
<comment type="cofactor">
    <cofactor evidence="2">
        <name>Mg(2+)</name>
        <dbReference type="ChEBI" id="CHEBI:18420"/>
    </cofactor>
</comment>
<evidence type="ECO:0000256" key="20">
    <source>
        <dbReference type="ARBA" id="ARBA00030493"/>
    </source>
</evidence>
<keyword evidence="15" id="KW-0694">RNA-binding</keyword>
<evidence type="ECO:0000256" key="18">
    <source>
        <dbReference type="ARBA" id="ARBA00023242"/>
    </source>
</evidence>
<evidence type="ECO:0000256" key="14">
    <source>
        <dbReference type="ARBA" id="ARBA00022842"/>
    </source>
</evidence>
<keyword evidence="11" id="KW-0677">Repeat</keyword>
<dbReference type="InterPro" id="IPR050410">
    <property type="entry name" value="CCR4/nocturin_mRNA_transcr"/>
</dbReference>
<feature type="compositionally biased region" description="Polar residues" evidence="24">
    <location>
        <begin position="131"/>
        <end position="153"/>
    </location>
</feature>
<protein>
    <recommendedName>
        <fullName evidence="19">CCR4-Not complex 3'-5'-exoribonuclease subunit Ccr4</fullName>
        <ecNumber evidence="6">3.1.13.4</ecNumber>
    </recommendedName>
    <alternativeName>
        <fullName evidence="20">Carbon catabolite repressor protein 4</fullName>
    </alternativeName>
    <alternativeName>
        <fullName evidence="21">Cytoplasmic deadenylase</fullName>
    </alternativeName>
    <alternativeName>
        <fullName evidence="22">Glucose-repressible alcohol dehydrogenase transcriptional effector</fullName>
    </alternativeName>
</protein>
<dbReference type="Pfam" id="PF03372">
    <property type="entry name" value="Exo_endo_phos"/>
    <property type="match status" value="1"/>
</dbReference>
<keyword evidence="10" id="KW-0479">Metal-binding</keyword>
<dbReference type="Pfam" id="PF13855">
    <property type="entry name" value="LRR_8"/>
    <property type="match status" value="1"/>
</dbReference>
<evidence type="ECO:0000256" key="7">
    <source>
        <dbReference type="ARBA" id="ARBA00022490"/>
    </source>
</evidence>
<feature type="compositionally biased region" description="Polar residues" evidence="24">
    <location>
        <begin position="100"/>
        <end position="123"/>
    </location>
</feature>
<dbReference type="CDD" id="cd09097">
    <property type="entry name" value="Deadenylase_CCR4"/>
    <property type="match status" value="1"/>
</dbReference>
<dbReference type="FunFam" id="3.60.10.10:FF:000037">
    <property type="entry name" value="Glucose-repressible alcohol dehydrogenase transcriptional effector"/>
    <property type="match status" value="1"/>
</dbReference>
<feature type="region of interest" description="Disordered" evidence="24">
    <location>
        <begin position="200"/>
        <end position="230"/>
    </location>
</feature>
<keyword evidence="7" id="KW-0963">Cytoplasm</keyword>
<evidence type="ECO:0000313" key="26">
    <source>
        <dbReference type="EMBL" id="KAJ2904435.1"/>
    </source>
</evidence>
<dbReference type="EC" id="3.1.13.4" evidence="6"/>
<evidence type="ECO:0000256" key="16">
    <source>
        <dbReference type="ARBA" id="ARBA00023015"/>
    </source>
</evidence>
<dbReference type="PANTHER" id="PTHR12121:SF100">
    <property type="entry name" value="POLY(A)-SPECIFIC RIBONUCLEASE"/>
    <property type="match status" value="1"/>
</dbReference>
<comment type="caution">
    <text evidence="26">The sequence shown here is derived from an EMBL/GenBank/DDBJ whole genome shotgun (WGS) entry which is preliminary data.</text>
</comment>
<feature type="region of interest" description="Disordered" evidence="24">
    <location>
        <begin position="26"/>
        <end position="59"/>
    </location>
</feature>
<dbReference type="GO" id="GO:0004519">
    <property type="term" value="F:endonuclease activity"/>
    <property type="evidence" value="ECO:0007669"/>
    <property type="project" value="UniProtKB-KW"/>
</dbReference>
<dbReference type="GO" id="GO:0005737">
    <property type="term" value="C:cytoplasm"/>
    <property type="evidence" value="ECO:0007669"/>
    <property type="project" value="UniProtKB-SubCell"/>
</dbReference>
<keyword evidence="26" id="KW-0255">Endonuclease</keyword>
<dbReference type="InterPro" id="IPR005135">
    <property type="entry name" value="Endo/exonuclease/phosphatase"/>
</dbReference>
<evidence type="ECO:0000256" key="15">
    <source>
        <dbReference type="ARBA" id="ARBA00022884"/>
    </source>
</evidence>
<evidence type="ECO:0000256" key="2">
    <source>
        <dbReference type="ARBA" id="ARBA00001946"/>
    </source>
</evidence>
<name>A0AAD5RUE8_9PEZI</name>
<dbReference type="Gene3D" id="3.60.10.10">
    <property type="entry name" value="Endonuclease/exonuclease/phosphatase"/>
    <property type="match status" value="1"/>
</dbReference>
<gene>
    <name evidence="26" type="ORF">MKZ38_008108</name>
</gene>
<dbReference type="SMART" id="SM00369">
    <property type="entry name" value="LRR_TYP"/>
    <property type="match status" value="2"/>
</dbReference>
<evidence type="ECO:0000256" key="8">
    <source>
        <dbReference type="ARBA" id="ARBA00022614"/>
    </source>
</evidence>
<keyword evidence="14" id="KW-0460">Magnesium</keyword>
<comment type="subcellular location">
    <subcellularLocation>
        <location evidence="4">Cytoplasm</location>
    </subcellularLocation>
    <subcellularLocation>
        <location evidence="3">Nucleus</location>
    </subcellularLocation>
</comment>
<keyword evidence="12" id="KW-0378">Hydrolase</keyword>
<evidence type="ECO:0000256" key="17">
    <source>
        <dbReference type="ARBA" id="ARBA00023163"/>
    </source>
</evidence>
<evidence type="ECO:0000256" key="1">
    <source>
        <dbReference type="ARBA" id="ARBA00001663"/>
    </source>
</evidence>
<sequence length="757" mass="84458">MADGYLYFQQPSVSLLFDNRQTPALTHPPPSLLGPSLSSLTTPSHTPDPDPPPGLNLNTAMFAQNQQGHNARVNGGGPNRGMQQMMYGAYNMPGQGHGQMPQSMQQDPNAHNGNTLGHHSGFSSGVMANASPFTPNSLQNGHGTSAAGTPGTGQIVSEFQTQQMNAQKECEKAHLQMTNPQQQQPHYYARIKANENRGIAMSTNADGNGASETDGEDRRRPWSTSHQVSTQNWNNLDLSGQGLRILTPSLFRYTFLKELYLVSNNLQELPPAIGQLRHLQHLNVSYNQLTEIPPETGMCTYLKQLLAFNNRITHLPSTLGALHNLDMLGLRGNPIDPEVDTMLNERGTKALIEHLKETSPIPMPPDPPTMVVIQEDVSPTLEHVRVLSWNVLCDKFATTNQYGYTPSHALDWVYRRDQILSEIEMREADILTLQEIAMGAFKEFFEPKLKELGYKGMYWPKQRARTMMASEQQAVDGCATFYKFNRFALIDKQLVEFRSLAINRPDMKGQEDIFNRVMPKDNIATICLLESLQTGARMIVVNAHLAWEPHLADVKLIQTAILMEQLGKITEKYATSDEYRSKRAPPPPADEDGADAMPRASGPQEYKYSVDMPLLVCGDFNSTPDSSVVSLLSKGFVPGNHGDFDGRKYGNFTANGIQHPFSLRNTYDCLGKTEHELPFTNYTPGFDGVIDYIWFSTNTMEVVELLGPPDKEYLKRVPGFPHYHFPTDHIQLLADFVIKARKDKKAITKPDFGGSKQ</sequence>
<accession>A0AAD5RUE8</accession>
<evidence type="ECO:0000256" key="5">
    <source>
        <dbReference type="ARBA" id="ARBA00010774"/>
    </source>
</evidence>
<dbReference type="GO" id="GO:0004535">
    <property type="term" value="F:poly(A)-specific ribonuclease activity"/>
    <property type="evidence" value="ECO:0007669"/>
    <property type="project" value="UniProtKB-EC"/>
</dbReference>
<feature type="compositionally biased region" description="Low complexity" evidence="24">
    <location>
        <begin position="33"/>
        <end position="45"/>
    </location>
</feature>
<dbReference type="InterPro" id="IPR003591">
    <property type="entry name" value="Leu-rich_rpt_typical-subtyp"/>
</dbReference>
<evidence type="ECO:0000256" key="21">
    <source>
        <dbReference type="ARBA" id="ARBA00031469"/>
    </source>
</evidence>
<evidence type="ECO:0000256" key="9">
    <source>
        <dbReference type="ARBA" id="ARBA00022722"/>
    </source>
</evidence>
<feature type="region of interest" description="Disordered" evidence="24">
    <location>
        <begin position="577"/>
        <end position="602"/>
    </location>
</feature>
<keyword evidence="27" id="KW-1185">Reference proteome</keyword>
<evidence type="ECO:0000256" key="3">
    <source>
        <dbReference type="ARBA" id="ARBA00004123"/>
    </source>
</evidence>
<dbReference type="SUPFAM" id="SSF52058">
    <property type="entry name" value="L domain-like"/>
    <property type="match status" value="1"/>
</dbReference>
<evidence type="ECO:0000256" key="22">
    <source>
        <dbReference type="ARBA" id="ARBA00033317"/>
    </source>
</evidence>
<keyword evidence="16" id="KW-0805">Transcription regulation</keyword>
<dbReference type="GO" id="GO:0005634">
    <property type="term" value="C:nucleus"/>
    <property type="evidence" value="ECO:0007669"/>
    <property type="project" value="UniProtKB-SubCell"/>
</dbReference>
<evidence type="ECO:0000259" key="25">
    <source>
        <dbReference type="Pfam" id="PF03372"/>
    </source>
</evidence>
<evidence type="ECO:0000256" key="23">
    <source>
        <dbReference type="ARBA" id="ARBA00045495"/>
    </source>
</evidence>
<keyword evidence="17" id="KW-0804">Transcription</keyword>
<comment type="function">
    <text evidence="23">Acts as a catalytic component of the CCR4-NOT core complex, which in the nucleus seems to be a general transcription factor, and in the cytoplasm the major mRNA deadenylase involved in mRNA turnover. Ccr4 has 3'-5' RNase activity with a strong preference for polyadenylated substrates and also low exonuclease activity towards single-stranded DNA.</text>
</comment>
<dbReference type="AlphaFoldDB" id="A0AAD5RUE8"/>
<organism evidence="26 27">
    <name type="scientific">Zalerion maritima</name>
    <dbReference type="NCBI Taxonomy" id="339359"/>
    <lineage>
        <taxon>Eukaryota</taxon>
        <taxon>Fungi</taxon>
        <taxon>Dikarya</taxon>
        <taxon>Ascomycota</taxon>
        <taxon>Pezizomycotina</taxon>
        <taxon>Sordariomycetes</taxon>
        <taxon>Lulworthiomycetidae</taxon>
        <taxon>Lulworthiales</taxon>
        <taxon>Lulworthiaceae</taxon>
        <taxon>Zalerion</taxon>
    </lineage>
</organism>
<evidence type="ECO:0000256" key="12">
    <source>
        <dbReference type="ARBA" id="ARBA00022801"/>
    </source>
</evidence>
<dbReference type="InterPro" id="IPR032675">
    <property type="entry name" value="LRR_dom_sf"/>
</dbReference>
<evidence type="ECO:0000256" key="11">
    <source>
        <dbReference type="ARBA" id="ARBA00022737"/>
    </source>
</evidence>
<reference evidence="26" key="1">
    <citation type="submission" date="2022-07" db="EMBL/GenBank/DDBJ databases">
        <title>Draft genome sequence of Zalerion maritima ATCC 34329, a (micro)plastics degrading marine fungus.</title>
        <authorList>
            <person name="Paco A."/>
            <person name="Goncalves M.F.M."/>
            <person name="Rocha-Santos T.A.P."/>
            <person name="Alves A."/>
        </authorList>
    </citation>
    <scope>NUCLEOTIDE SEQUENCE</scope>
    <source>
        <strain evidence="26">ATCC 34329</strain>
    </source>
</reference>
<evidence type="ECO:0000256" key="10">
    <source>
        <dbReference type="ARBA" id="ARBA00022723"/>
    </source>
</evidence>
<feature type="domain" description="Endonuclease/exonuclease/phosphatase" evidence="25">
    <location>
        <begin position="387"/>
        <end position="729"/>
    </location>
</feature>
<evidence type="ECO:0000256" key="6">
    <source>
        <dbReference type="ARBA" id="ARBA00012161"/>
    </source>
</evidence>
<keyword evidence="18" id="KW-0539">Nucleus</keyword>
<feature type="region of interest" description="Disordered" evidence="24">
    <location>
        <begin position="95"/>
        <end position="153"/>
    </location>
</feature>
<dbReference type="PROSITE" id="PS51450">
    <property type="entry name" value="LRR"/>
    <property type="match status" value="1"/>
</dbReference>